<evidence type="ECO:0000313" key="2">
    <source>
        <dbReference type="Proteomes" id="UP000028186"/>
    </source>
</evidence>
<name>A0A068T654_NEOGA</name>
<dbReference type="PATRIC" id="fig|1028801.3.peg.1202"/>
<dbReference type="Proteomes" id="UP000028186">
    <property type="component" value="Chromosome I"/>
</dbReference>
<proteinExistence type="predicted"/>
<dbReference type="HOGENOM" id="CLU_200480_0_0_5"/>
<dbReference type="KEGG" id="ngl:RG1141_CH11730"/>
<protein>
    <submittedName>
        <fullName evidence="1">Uncharacterized protein</fullName>
    </submittedName>
</protein>
<sequence>MRSVPDGERSRREGMMLDLGLSLTGPGTFPGVGEPPEEGGFILMDAEGNALADTENNQLTISQLTIRRFIGLED</sequence>
<dbReference type="AlphaFoldDB" id="A0A068T654"/>
<dbReference type="EMBL" id="HG938355">
    <property type="protein sequence ID" value="CDN53531.1"/>
    <property type="molecule type" value="Genomic_DNA"/>
</dbReference>
<dbReference type="RefSeq" id="WP_038541976.1">
    <property type="nucleotide sequence ID" value="NZ_HG938355.1"/>
</dbReference>
<reference evidence="2" key="1">
    <citation type="journal article" date="2014" name="BMC Genomics">
        <title>Genome sequencing of two Neorhizobium galegae strains reveals a noeT gene responsible for the unusual acetylation of the nodulation factors.</title>
        <authorList>
            <person name="Osterman J."/>
            <person name="Marsh J."/>
            <person name="Laine P.K."/>
            <person name="Zeng Z."/>
            <person name="Alatalo E."/>
            <person name="Sullivan J.T."/>
            <person name="Young J.P."/>
            <person name="Thomas-Oates J."/>
            <person name="Paulin L."/>
            <person name="Lindstrom K."/>
        </authorList>
    </citation>
    <scope>NUCLEOTIDE SEQUENCE [LARGE SCALE GENOMIC DNA]</scope>
    <source>
        <strain evidence="2">HAMBI 1141</strain>
    </source>
</reference>
<organism evidence="1 2">
    <name type="scientific">Neorhizobium galegae bv. officinalis bv. officinalis str. HAMBI 1141</name>
    <dbReference type="NCBI Taxonomy" id="1028801"/>
    <lineage>
        <taxon>Bacteria</taxon>
        <taxon>Pseudomonadati</taxon>
        <taxon>Pseudomonadota</taxon>
        <taxon>Alphaproteobacteria</taxon>
        <taxon>Hyphomicrobiales</taxon>
        <taxon>Rhizobiaceae</taxon>
        <taxon>Rhizobium/Agrobacterium group</taxon>
        <taxon>Neorhizobium</taxon>
    </lineage>
</organism>
<dbReference type="eggNOG" id="ENOG503133A">
    <property type="taxonomic scope" value="Bacteria"/>
</dbReference>
<gene>
    <name evidence="1" type="ORF">RG1141_CH11730</name>
</gene>
<evidence type="ECO:0000313" key="1">
    <source>
        <dbReference type="EMBL" id="CDN53531.1"/>
    </source>
</evidence>
<accession>A0A068T654</accession>